<dbReference type="EMBL" id="JADEXP010000091">
    <property type="protein sequence ID" value="MBE9067375.1"/>
    <property type="molecule type" value="Genomic_DNA"/>
</dbReference>
<name>A0A928ZTW9_LEPEC</name>
<keyword evidence="3" id="KW-0732">Signal</keyword>
<evidence type="ECO:0000256" key="3">
    <source>
        <dbReference type="ARBA" id="ARBA00022729"/>
    </source>
</evidence>
<dbReference type="CDD" id="cd19979">
    <property type="entry name" value="PBP1_ABC_ligand_binding-like"/>
    <property type="match status" value="1"/>
</dbReference>
<protein>
    <submittedName>
        <fullName evidence="7">ABC transporter substrate-binding protein</fullName>
    </submittedName>
</protein>
<dbReference type="PANTHER" id="PTHR30483">
    <property type="entry name" value="LEUCINE-SPECIFIC-BINDING PROTEIN"/>
    <property type="match status" value="1"/>
</dbReference>
<dbReference type="InterPro" id="IPR051010">
    <property type="entry name" value="BCAA_transport"/>
</dbReference>
<reference evidence="7" key="1">
    <citation type="submission" date="2020-10" db="EMBL/GenBank/DDBJ databases">
        <authorList>
            <person name="Castelo-Branco R."/>
            <person name="Eusebio N."/>
            <person name="Adriana R."/>
            <person name="Vieira A."/>
            <person name="Brugerolle De Fraissinette N."/>
            <person name="Rezende De Castro R."/>
            <person name="Schneider M.P."/>
            <person name="Vasconcelos V."/>
            <person name="Leao P.N."/>
        </authorList>
    </citation>
    <scope>NUCLEOTIDE SEQUENCE</scope>
    <source>
        <strain evidence="7">LEGE 11479</strain>
    </source>
</reference>
<dbReference type="InterPro" id="IPR000709">
    <property type="entry name" value="Leu_Ile_Val-bd"/>
</dbReference>
<gene>
    <name evidence="7" type="ORF">IQ260_11980</name>
</gene>
<keyword evidence="2" id="KW-0813">Transport</keyword>
<dbReference type="PRINTS" id="PR00337">
    <property type="entry name" value="LEUILEVALBP"/>
</dbReference>
<evidence type="ECO:0000256" key="1">
    <source>
        <dbReference type="ARBA" id="ARBA00010062"/>
    </source>
</evidence>
<comment type="similarity">
    <text evidence="1">Belongs to the leucine-binding protein family.</text>
</comment>
<evidence type="ECO:0000259" key="6">
    <source>
        <dbReference type="Pfam" id="PF13458"/>
    </source>
</evidence>
<evidence type="ECO:0000256" key="5">
    <source>
        <dbReference type="SAM" id="MobiDB-lite"/>
    </source>
</evidence>
<dbReference type="PANTHER" id="PTHR30483:SF6">
    <property type="entry name" value="PERIPLASMIC BINDING PROTEIN OF ABC TRANSPORTER FOR NATURAL AMINO ACIDS"/>
    <property type="match status" value="1"/>
</dbReference>
<dbReference type="Pfam" id="PF13458">
    <property type="entry name" value="Peripla_BP_6"/>
    <property type="match status" value="1"/>
</dbReference>
<evidence type="ECO:0000256" key="2">
    <source>
        <dbReference type="ARBA" id="ARBA00022448"/>
    </source>
</evidence>
<dbReference type="Gene3D" id="3.40.50.2300">
    <property type="match status" value="2"/>
</dbReference>
<dbReference type="PROSITE" id="PS51257">
    <property type="entry name" value="PROKAR_LIPOPROTEIN"/>
    <property type="match status" value="1"/>
</dbReference>
<dbReference type="InterPro" id="IPR028081">
    <property type="entry name" value="Leu-bd"/>
</dbReference>
<evidence type="ECO:0000256" key="4">
    <source>
        <dbReference type="ARBA" id="ARBA00022970"/>
    </source>
</evidence>
<sequence length="423" mass="45176">MAFIPQRRTIRRRVFIQGLTGFGCAIAITKLTGCAGSDSSTADSSPDSETPVAAGGAAGEPVKLGLVAAITGPSALSGEAITRGLEVAIDEINANGGVMGGRPVELVIRDDESTPAKGVAAARELIEQENVAAVFGGLDSPVSLAMLEVIHELETPYMGVWAAATGITRNDYEPNYAFRVSANDNIVDNFLMRYANQAKNASKVGLVLINNPWGESNQKGFEEWASEYNVEIVGIEKFNNEDTDISAQLTRLRDSGAEALLLVANAAPGAQMMKSLTRLNWDVPVVSHWGISGGRFPELAGQEAADKVTFVQTYSFYGEQSPVGEQVLSALDEKYGLSGPEEILAPVGTANAYDAMHLVALALDQAESIDGPVLREAFYALPTYEGLIKTYSQPFTPDNHDALSEDDYILVQWEGEKIVPAKS</sequence>
<feature type="compositionally biased region" description="Low complexity" evidence="5">
    <location>
        <begin position="37"/>
        <end position="48"/>
    </location>
</feature>
<keyword evidence="8" id="KW-1185">Reference proteome</keyword>
<feature type="region of interest" description="Disordered" evidence="5">
    <location>
        <begin position="37"/>
        <end position="56"/>
    </location>
</feature>
<dbReference type="Proteomes" id="UP000615026">
    <property type="component" value="Unassembled WGS sequence"/>
</dbReference>
<dbReference type="InterPro" id="IPR028082">
    <property type="entry name" value="Peripla_BP_I"/>
</dbReference>
<evidence type="ECO:0000313" key="8">
    <source>
        <dbReference type="Proteomes" id="UP000615026"/>
    </source>
</evidence>
<proteinExistence type="inferred from homology"/>
<accession>A0A928ZTW9</accession>
<organism evidence="7 8">
    <name type="scientific">Leptolyngbya cf. ectocarpi LEGE 11479</name>
    <dbReference type="NCBI Taxonomy" id="1828722"/>
    <lineage>
        <taxon>Bacteria</taxon>
        <taxon>Bacillati</taxon>
        <taxon>Cyanobacteriota</taxon>
        <taxon>Cyanophyceae</taxon>
        <taxon>Leptolyngbyales</taxon>
        <taxon>Leptolyngbyaceae</taxon>
        <taxon>Leptolyngbya group</taxon>
        <taxon>Leptolyngbya</taxon>
    </lineage>
</organism>
<dbReference type="SUPFAM" id="SSF53822">
    <property type="entry name" value="Periplasmic binding protein-like I"/>
    <property type="match status" value="1"/>
</dbReference>
<evidence type="ECO:0000313" key="7">
    <source>
        <dbReference type="EMBL" id="MBE9067375.1"/>
    </source>
</evidence>
<dbReference type="GO" id="GO:0006865">
    <property type="term" value="P:amino acid transport"/>
    <property type="evidence" value="ECO:0007669"/>
    <property type="project" value="UniProtKB-KW"/>
</dbReference>
<feature type="domain" description="Leucine-binding protein" evidence="6">
    <location>
        <begin position="61"/>
        <end position="414"/>
    </location>
</feature>
<keyword evidence="4" id="KW-0029">Amino-acid transport</keyword>
<dbReference type="RefSeq" id="WP_193993341.1">
    <property type="nucleotide sequence ID" value="NZ_JADEXP010000091.1"/>
</dbReference>
<comment type="caution">
    <text evidence="7">The sequence shown here is derived from an EMBL/GenBank/DDBJ whole genome shotgun (WGS) entry which is preliminary data.</text>
</comment>
<dbReference type="AlphaFoldDB" id="A0A928ZTW9"/>